<feature type="region of interest" description="Disordered" evidence="4">
    <location>
        <begin position="866"/>
        <end position="902"/>
    </location>
</feature>
<dbReference type="SMART" id="SM00320">
    <property type="entry name" value="WD40"/>
    <property type="match status" value="6"/>
</dbReference>
<dbReference type="Pfam" id="PF12937">
    <property type="entry name" value="F-box-like"/>
    <property type="match status" value="1"/>
</dbReference>
<organism evidence="6 7">
    <name type="scientific">Hanseniaspora osmophila</name>
    <dbReference type="NCBI Taxonomy" id="56408"/>
    <lineage>
        <taxon>Eukaryota</taxon>
        <taxon>Fungi</taxon>
        <taxon>Dikarya</taxon>
        <taxon>Ascomycota</taxon>
        <taxon>Saccharomycotina</taxon>
        <taxon>Saccharomycetes</taxon>
        <taxon>Saccharomycodales</taxon>
        <taxon>Saccharomycodaceae</taxon>
        <taxon>Hanseniaspora</taxon>
    </lineage>
</organism>
<dbReference type="GO" id="GO:0051301">
    <property type="term" value="P:cell division"/>
    <property type="evidence" value="ECO:0007669"/>
    <property type="project" value="UniProtKB-KW"/>
</dbReference>
<evidence type="ECO:0000313" key="7">
    <source>
        <dbReference type="Proteomes" id="UP000095728"/>
    </source>
</evidence>
<dbReference type="AlphaFoldDB" id="A0A1E5REW5"/>
<reference evidence="7" key="1">
    <citation type="journal article" date="2016" name="Genome Announc.">
        <title>Genome sequences of three species of Hanseniaspora isolated from spontaneous wine fermentations.</title>
        <authorList>
            <person name="Sternes P.R."/>
            <person name="Lee D."/>
            <person name="Kutyna D.R."/>
            <person name="Borneman A.R."/>
        </authorList>
    </citation>
    <scope>NUCLEOTIDE SEQUENCE [LARGE SCALE GENOMIC DNA]</scope>
    <source>
        <strain evidence="7">AWRI3579</strain>
    </source>
</reference>
<proteinExistence type="predicted"/>
<dbReference type="InterPro" id="IPR036047">
    <property type="entry name" value="F-box-like_dom_sf"/>
</dbReference>
<accession>A0A1E5REW5</accession>
<evidence type="ECO:0000256" key="1">
    <source>
        <dbReference type="ARBA" id="ARBA00022574"/>
    </source>
</evidence>
<evidence type="ECO:0000256" key="4">
    <source>
        <dbReference type="SAM" id="MobiDB-lite"/>
    </source>
</evidence>
<dbReference type="CDD" id="cd00200">
    <property type="entry name" value="WD40"/>
    <property type="match status" value="1"/>
</dbReference>
<feature type="compositionally biased region" description="Polar residues" evidence="4">
    <location>
        <begin position="869"/>
        <end position="881"/>
    </location>
</feature>
<dbReference type="GO" id="GO:0043130">
    <property type="term" value="F:ubiquitin binding"/>
    <property type="evidence" value="ECO:0007669"/>
    <property type="project" value="TreeGrafter"/>
</dbReference>
<dbReference type="SUPFAM" id="SSF81383">
    <property type="entry name" value="F-box domain"/>
    <property type="match status" value="1"/>
</dbReference>
<dbReference type="Pfam" id="PF00400">
    <property type="entry name" value="WD40"/>
    <property type="match status" value="6"/>
</dbReference>
<dbReference type="Gene3D" id="2.130.10.10">
    <property type="entry name" value="YVTN repeat-like/Quinoprotein amine dehydrogenase"/>
    <property type="match status" value="1"/>
</dbReference>
<dbReference type="STRING" id="56408.A0A1E5REW5"/>
<keyword evidence="6" id="KW-0131">Cell cycle</keyword>
<evidence type="ECO:0000259" key="5">
    <source>
        <dbReference type="PROSITE" id="PS50181"/>
    </source>
</evidence>
<dbReference type="PROSITE" id="PS50181">
    <property type="entry name" value="FBOX"/>
    <property type="match status" value="1"/>
</dbReference>
<feature type="repeat" description="WD" evidence="3">
    <location>
        <begin position="581"/>
        <end position="614"/>
    </location>
</feature>
<dbReference type="PROSITE" id="PS50294">
    <property type="entry name" value="WD_REPEATS_REGION"/>
    <property type="match status" value="5"/>
</dbReference>
<dbReference type="InterPro" id="IPR015943">
    <property type="entry name" value="WD40/YVTN_repeat-like_dom_sf"/>
</dbReference>
<dbReference type="FunCoup" id="A0A1E5REW5">
    <property type="interactions" value="207"/>
</dbReference>
<sequence>MVDHPEFKKPNNNGRVSTTNTDLKMYPLKNLLAPFSFRALEGDEKQRMPIFSLQQKSGKRTFNDFFAGDKGIDSESNGAKSVDGFYTEHPSVYKKVKKQSGLFGRGILQETLVKTNEVSLEKKAEELQLTPSVSLQNDEALTSNREVHMNDLSMNNFNTSHNPNNMSRIGNSVSSEVISSTAATALDSPPSDDILPLSPIPSPRELGMLQYEQLASHYTQQQSTNSDASSISNFNTDRDFLLAKSSSANSLDDAVKLFKKSLSRKDYRAFVFKLMQNFNKQELTDVGYVINQSLKSDFIDILPSELLIQILKSLHYQDIKHCMSINKKWYSLIQNSSTIWKNLMLKEGFIESEHFKKYCKSKKNPCDYKKDFLINQKYYENWINPNFKPNEIRMPGHVVSIITCLQFADDVVITGADDRMIHIYDAEKGQLVKELSGHEGGVWALTYHKETKLLVSGGTDRTVRVWNMETGCCTHIFRGHTSTVRCLDIFKHNNEYHIVSGSRDSTLHVWKLPDPKSESYNPQVTQNYPIPEFNEYFVGVLKGHTGSVRTLSGHGKIVISGSYDHTLRVWDISTMKCLYELVGHTHRIYSVLYDHKRNRCISSSMDFAIRVWDLANIGNNNVDGSLQNDTNESQHVLDLSKRIVGSWKTLQGHTGLVALLSMSEEMIISAASDGTIRGWDCDDYKPTFSYNHKGISAVTTFYMNNNILVSGSEIQFTVYNLRTKEVIHTDLLNDAEQIWSVKFDNKKLVAAIEINQKSAVVILDFSKETATKTVVPVHSAVSPLFSFGEGNHREIEMAIAPAESSTDGVDEHEQEEEVSAEEEQSEFNEYPRFSQNPATTQILENRASDFTPSNIVEGSAVAEIRPEIQTLQNTEGLSSGNDEADVISSGESDNNWTSDTAL</sequence>
<dbReference type="CDD" id="cd09917">
    <property type="entry name" value="F-box_SF"/>
    <property type="match status" value="1"/>
</dbReference>
<dbReference type="GO" id="GO:0005737">
    <property type="term" value="C:cytoplasm"/>
    <property type="evidence" value="ECO:0007669"/>
    <property type="project" value="TreeGrafter"/>
</dbReference>
<dbReference type="PRINTS" id="PR00320">
    <property type="entry name" value="GPROTEINBRPT"/>
</dbReference>
<feature type="repeat" description="WD" evidence="3">
    <location>
        <begin position="477"/>
        <end position="520"/>
    </location>
</feature>
<evidence type="ECO:0000313" key="6">
    <source>
        <dbReference type="EMBL" id="OEJ85449.1"/>
    </source>
</evidence>
<dbReference type="EMBL" id="LPNM01000007">
    <property type="protein sequence ID" value="OEJ85449.1"/>
    <property type="molecule type" value="Genomic_DNA"/>
</dbReference>
<dbReference type="InParanoid" id="A0A1E5REW5"/>
<dbReference type="OrthoDB" id="190105at2759"/>
<dbReference type="PROSITE" id="PS00678">
    <property type="entry name" value="WD_REPEATS_1"/>
    <property type="match status" value="3"/>
</dbReference>
<feature type="region of interest" description="Disordered" evidence="4">
    <location>
        <begin position="1"/>
        <end position="20"/>
    </location>
</feature>
<feature type="repeat" description="WD" evidence="3">
    <location>
        <begin position="435"/>
        <end position="476"/>
    </location>
</feature>
<dbReference type="GO" id="GO:0005634">
    <property type="term" value="C:nucleus"/>
    <property type="evidence" value="ECO:0007669"/>
    <property type="project" value="TreeGrafter"/>
</dbReference>
<comment type="caution">
    <text evidence="6">The sequence shown here is derived from an EMBL/GenBank/DDBJ whole genome shotgun (WGS) entry which is preliminary data.</text>
</comment>
<keyword evidence="7" id="KW-1185">Reference proteome</keyword>
<dbReference type="SMART" id="SM00256">
    <property type="entry name" value="FBOX"/>
    <property type="match status" value="1"/>
</dbReference>
<dbReference type="InterPro" id="IPR019775">
    <property type="entry name" value="WD40_repeat_CS"/>
</dbReference>
<dbReference type="PROSITE" id="PS50082">
    <property type="entry name" value="WD_REPEATS_2"/>
    <property type="match status" value="5"/>
</dbReference>
<dbReference type="GO" id="GO:0010992">
    <property type="term" value="P:ubiquitin recycling"/>
    <property type="evidence" value="ECO:0007669"/>
    <property type="project" value="TreeGrafter"/>
</dbReference>
<dbReference type="InterPro" id="IPR001680">
    <property type="entry name" value="WD40_rpt"/>
</dbReference>
<dbReference type="Gene3D" id="1.20.1280.50">
    <property type="match status" value="1"/>
</dbReference>
<feature type="compositionally biased region" description="Polar residues" evidence="4">
    <location>
        <begin position="889"/>
        <end position="902"/>
    </location>
</feature>
<keyword evidence="1 3" id="KW-0853">WD repeat</keyword>
<evidence type="ECO:0000256" key="3">
    <source>
        <dbReference type="PROSITE-ProRule" id="PRU00221"/>
    </source>
</evidence>
<dbReference type="InterPro" id="IPR031740">
    <property type="entry name" value="Cdc4_D"/>
</dbReference>
<dbReference type="PANTHER" id="PTHR19849:SF1">
    <property type="entry name" value="F-BOX_WD REPEAT-CONTAINING PROTEIN 7"/>
    <property type="match status" value="1"/>
</dbReference>
<feature type="repeat" description="WD" evidence="3">
    <location>
        <begin position="541"/>
        <end position="580"/>
    </location>
</feature>
<dbReference type="PANTHER" id="PTHR19849">
    <property type="entry name" value="PHOSPHOLIPASE A-2-ACTIVATING PROTEIN"/>
    <property type="match status" value="1"/>
</dbReference>
<dbReference type="InterPro" id="IPR020472">
    <property type="entry name" value="WD40_PAC1"/>
</dbReference>
<dbReference type="InterPro" id="IPR036322">
    <property type="entry name" value="WD40_repeat_dom_sf"/>
</dbReference>
<dbReference type="SUPFAM" id="SSF50978">
    <property type="entry name" value="WD40 repeat-like"/>
    <property type="match status" value="1"/>
</dbReference>
<dbReference type="InterPro" id="IPR001810">
    <property type="entry name" value="F-box_dom"/>
</dbReference>
<feature type="region of interest" description="Disordered" evidence="4">
    <location>
        <begin position="802"/>
        <end position="835"/>
    </location>
</feature>
<feature type="compositionally biased region" description="Polar residues" evidence="4">
    <location>
        <begin position="10"/>
        <end position="20"/>
    </location>
</feature>
<gene>
    <name evidence="6" type="ORF">AWRI3579_g2417</name>
</gene>
<feature type="repeat" description="WD" evidence="3">
    <location>
        <begin position="650"/>
        <end position="680"/>
    </location>
</feature>
<keyword evidence="2" id="KW-0677">Repeat</keyword>
<feature type="compositionally biased region" description="Acidic residues" evidence="4">
    <location>
        <begin position="808"/>
        <end position="826"/>
    </location>
</feature>
<dbReference type="Proteomes" id="UP000095728">
    <property type="component" value="Unassembled WGS sequence"/>
</dbReference>
<feature type="domain" description="F-box" evidence="5">
    <location>
        <begin position="296"/>
        <end position="343"/>
    </location>
</feature>
<protein>
    <submittedName>
        <fullName evidence="6">Cell division control protein 4</fullName>
    </submittedName>
</protein>
<name>A0A1E5REW5_9ASCO</name>
<keyword evidence="6" id="KW-0132">Cell division</keyword>
<evidence type="ECO:0000256" key="2">
    <source>
        <dbReference type="ARBA" id="ARBA00022737"/>
    </source>
</evidence>
<dbReference type="Pfam" id="PF16856">
    <property type="entry name" value="CDC4_D"/>
    <property type="match status" value="1"/>
</dbReference>
<dbReference type="GO" id="GO:0043161">
    <property type="term" value="P:proteasome-mediated ubiquitin-dependent protein catabolic process"/>
    <property type="evidence" value="ECO:0007669"/>
    <property type="project" value="TreeGrafter"/>
</dbReference>